<dbReference type="GO" id="GO:0006307">
    <property type="term" value="P:DNA alkylation repair"/>
    <property type="evidence" value="ECO:0007669"/>
    <property type="project" value="UniProtKB-UniRule"/>
</dbReference>
<feature type="active site" description="Nucleophile; methyl group acceptor" evidence="9">
    <location>
        <position position="129"/>
    </location>
</feature>
<dbReference type="Pfam" id="PF01035">
    <property type="entry name" value="DNA_binding_1"/>
    <property type="match status" value="1"/>
</dbReference>
<evidence type="ECO:0000256" key="8">
    <source>
        <dbReference type="ARBA" id="ARBA00049348"/>
    </source>
</evidence>
<evidence type="ECO:0000256" key="3">
    <source>
        <dbReference type="ARBA" id="ARBA00022490"/>
    </source>
</evidence>
<dbReference type="GO" id="GO:0032259">
    <property type="term" value="P:methylation"/>
    <property type="evidence" value="ECO:0007669"/>
    <property type="project" value="UniProtKB-KW"/>
</dbReference>
<dbReference type="EC" id="2.1.1.63" evidence="9"/>
<evidence type="ECO:0000259" key="10">
    <source>
        <dbReference type="Pfam" id="PF01035"/>
    </source>
</evidence>
<gene>
    <name evidence="12" type="ORF">NSJP_3697</name>
</gene>
<dbReference type="FunFam" id="1.10.10.10:FF:000214">
    <property type="entry name" value="Methylated-DNA--protein-cysteine methyltransferase"/>
    <property type="match status" value="1"/>
</dbReference>
<dbReference type="HAMAP" id="MF_00772">
    <property type="entry name" value="OGT"/>
    <property type="match status" value="1"/>
</dbReference>
<reference evidence="12 13" key="1">
    <citation type="submission" date="2017-03" db="EMBL/GenBank/DDBJ databases">
        <authorList>
            <person name="Afonso C.L."/>
            <person name="Miller P.J."/>
            <person name="Scott M.A."/>
            <person name="Spackman E."/>
            <person name="Goraichik I."/>
            <person name="Dimitrov K.M."/>
            <person name="Suarez D.L."/>
            <person name="Swayne D.E."/>
        </authorList>
    </citation>
    <scope>NUCLEOTIDE SEQUENCE [LARGE SCALE GENOMIC DNA]</scope>
    <source>
        <strain evidence="12">Genome sequencing of Nitrospira japonica strain NJ11</strain>
    </source>
</reference>
<dbReference type="PANTHER" id="PTHR10815">
    <property type="entry name" value="METHYLATED-DNA--PROTEIN-CYSTEINE METHYLTRANSFERASE"/>
    <property type="match status" value="1"/>
</dbReference>
<dbReference type="PROSITE" id="PS00374">
    <property type="entry name" value="MGMT"/>
    <property type="match status" value="1"/>
</dbReference>
<dbReference type="AlphaFoldDB" id="A0A1W1IA16"/>
<feature type="domain" description="Methylated-DNA-[protein]-cysteine S-methyltransferase DNA binding" evidence="10">
    <location>
        <begin position="78"/>
        <end position="158"/>
    </location>
</feature>
<dbReference type="Proteomes" id="UP000192042">
    <property type="component" value="Chromosome I"/>
</dbReference>
<accession>A0A1W1IA16</accession>
<dbReference type="InterPro" id="IPR001497">
    <property type="entry name" value="MethylDNA_cys_MeTrfase_AS"/>
</dbReference>
<comment type="miscellaneous">
    <text evidence="9">This enzyme catalyzes only one turnover and therefore is not strictly catalytic. According to one definition, an enzyme is a biocatalyst that acts repeatedly and over many reaction cycles.</text>
</comment>
<dbReference type="InterPro" id="IPR023546">
    <property type="entry name" value="MGMT"/>
</dbReference>
<dbReference type="EMBL" id="LT828648">
    <property type="protein sequence ID" value="SLM49864.1"/>
    <property type="molecule type" value="Genomic_DNA"/>
</dbReference>
<keyword evidence="4 9" id="KW-0489">Methyltransferase</keyword>
<dbReference type="PANTHER" id="PTHR10815:SF5">
    <property type="entry name" value="METHYLATED-DNA--PROTEIN-CYSTEINE METHYLTRANSFERASE"/>
    <property type="match status" value="1"/>
</dbReference>
<dbReference type="NCBIfam" id="TIGR00589">
    <property type="entry name" value="ogt"/>
    <property type="match status" value="1"/>
</dbReference>
<comment type="function">
    <text evidence="9">Involved in the cellular defense against the biological effects of O6-methylguanine (O6-MeG) and O4-methylthymine (O4-MeT) in DNA. Repairs the methylated nucleobase in DNA by stoichiometrically transferring the methyl group to a cysteine residue in the enzyme. This is a suicide reaction: the enzyme is irreversibly inactivated.</text>
</comment>
<dbReference type="SUPFAM" id="SSF46767">
    <property type="entry name" value="Methylated DNA-protein cysteine methyltransferase, C-terminal domain"/>
    <property type="match status" value="1"/>
</dbReference>
<dbReference type="Pfam" id="PF02870">
    <property type="entry name" value="Methyltransf_1N"/>
    <property type="match status" value="1"/>
</dbReference>
<evidence type="ECO:0000256" key="6">
    <source>
        <dbReference type="ARBA" id="ARBA00022763"/>
    </source>
</evidence>
<name>A0A1W1IA16_9BACT</name>
<dbReference type="Gene3D" id="3.30.160.70">
    <property type="entry name" value="Methylated DNA-protein cysteine methyltransferase domain"/>
    <property type="match status" value="1"/>
</dbReference>
<dbReference type="KEGG" id="nja:NSJP_3697"/>
<sequence length="164" mass="18147">MLRYKHMETVVGRLKLVADEASLIAVLWPGDTPMRVRLEDMREDVRHPVLVEAGRQLSEYFQGRRTTFELPLLMRGTAFQKRVWQQLLRIPYGQTQSYGRLALAIGNGSASRAVGLANSKNPLSIVVPCHRVIGASGKLTGFAGGLDVKARLLELEGAQGRLLP</sequence>
<dbReference type="STRING" id="1325564.NSJP_3697"/>
<comment type="catalytic activity">
    <reaction evidence="1 9">
        <text>a 4-O-methyl-thymidine in DNA + L-cysteinyl-[protein] = a thymidine in DNA + S-methyl-L-cysteinyl-[protein]</text>
        <dbReference type="Rhea" id="RHEA:53428"/>
        <dbReference type="Rhea" id="RHEA-COMP:10131"/>
        <dbReference type="Rhea" id="RHEA-COMP:10132"/>
        <dbReference type="Rhea" id="RHEA-COMP:13555"/>
        <dbReference type="Rhea" id="RHEA-COMP:13556"/>
        <dbReference type="ChEBI" id="CHEBI:29950"/>
        <dbReference type="ChEBI" id="CHEBI:82612"/>
        <dbReference type="ChEBI" id="CHEBI:137386"/>
        <dbReference type="ChEBI" id="CHEBI:137387"/>
        <dbReference type="EC" id="2.1.1.63"/>
    </reaction>
</comment>
<comment type="similarity">
    <text evidence="2 9">Belongs to the MGMT family.</text>
</comment>
<evidence type="ECO:0000313" key="12">
    <source>
        <dbReference type="EMBL" id="SLM49864.1"/>
    </source>
</evidence>
<organism evidence="12 13">
    <name type="scientific">Nitrospira japonica</name>
    <dbReference type="NCBI Taxonomy" id="1325564"/>
    <lineage>
        <taxon>Bacteria</taxon>
        <taxon>Pseudomonadati</taxon>
        <taxon>Nitrospirota</taxon>
        <taxon>Nitrospiria</taxon>
        <taxon>Nitrospirales</taxon>
        <taxon>Nitrospiraceae</taxon>
        <taxon>Nitrospira</taxon>
    </lineage>
</organism>
<evidence type="ECO:0000256" key="1">
    <source>
        <dbReference type="ARBA" id="ARBA00001286"/>
    </source>
</evidence>
<proteinExistence type="inferred from homology"/>
<feature type="domain" description="Methylguanine DNA methyltransferase ribonuclease-like" evidence="11">
    <location>
        <begin position="2"/>
        <end position="72"/>
    </location>
</feature>
<dbReference type="GO" id="GO:0003908">
    <property type="term" value="F:methylated-DNA-[protein]-cysteine S-methyltransferase activity"/>
    <property type="evidence" value="ECO:0007669"/>
    <property type="project" value="UniProtKB-UniRule"/>
</dbReference>
<dbReference type="InterPro" id="IPR014048">
    <property type="entry name" value="MethylDNA_cys_MeTrfase_DNA-bd"/>
</dbReference>
<dbReference type="GO" id="GO:0005737">
    <property type="term" value="C:cytoplasm"/>
    <property type="evidence" value="ECO:0007669"/>
    <property type="project" value="UniProtKB-SubCell"/>
</dbReference>
<evidence type="ECO:0000256" key="5">
    <source>
        <dbReference type="ARBA" id="ARBA00022679"/>
    </source>
</evidence>
<evidence type="ECO:0000256" key="2">
    <source>
        <dbReference type="ARBA" id="ARBA00008711"/>
    </source>
</evidence>
<evidence type="ECO:0000259" key="11">
    <source>
        <dbReference type="Pfam" id="PF02870"/>
    </source>
</evidence>
<dbReference type="Gene3D" id="1.10.10.10">
    <property type="entry name" value="Winged helix-like DNA-binding domain superfamily/Winged helix DNA-binding domain"/>
    <property type="match status" value="1"/>
</dbReference>
<dbReference type="InterPro" id="IPR008332">
    <property type="entry name" value="MethylG_MeTrfase_N"/>
</dbReference>
<keyword evidence="3 9" id="KW-0963">Cytoplasm</keyword>
<dbReference type="SUPFAM" id="SSF53155">
    <property type="entry name" value="Methylated DNA-protein cysteine methyltransferase domain"/>
    <property type="match status" value="1"/>
</dbReference>
<dbReference type="InterPro" id="IPR036217">
    <property type="entry name" value="MethylDNA_cys_MeTrfase_DNAb"/>
</dbReference>
<dbReference type="CDD" id="cd06445">
    <property type="entry name" value="ATase"/>
    <property type="match status" value="1"/>
</dbReference>
<keyword evidence="5 9" id="KW-0808">Transferase</keyword>
<dbReference type="InterPro" id="IPR036388">
    <property type="entry name" value="WH-like_DNA-bd_sf"/>
</dbReference>
<evidence type="ECO:0000256" key="4">
    <source>
        <dbReference type="ARBA" id="ARBA00022603"/>
    </source>
</evidence>
<keyword evidence="7 9" id="KW-0234">DNA repair</keyword>
<evidence type="ECO:0000256" key="7">
    <source>
        <dbReference type="ARBA" id="ARBA00023204"/>
    </source>
</evidence>
<keyword evidence="6 9" id="KW-0227">DNA damage</keyword>
<evidence type="ECO:0000256" key="9">
    <source>
        <dbReference type="HAMAP-Rule" id="MF_00772"/>
    </source>
</evidence>
<evidence type="ECO:0000313" key="13">
    <source>
        <dbReference type="Proteomes" id="UP000192042"/>
    </source>
</evidence>
<comment type="catalytic activity">
    <reaction evidence="8 9">
        <text>a 6-O-methyl-2'-deoxyguanosine in DNA + L-cysteinyl-[protein] = S-methyl-L-cysteinyl-[protein] + a 2'-deoxyguanosine in DNA</text>
        <dbReference type="Rhea" id="RHEA:24000"/>
        <dbReference type="Rhea" id="RHEA-COMP:10131"/>
        <dbReference type="Rhea" id="RHEA-COMP:10132"/>
        <dbReference type="Rhea" id="RHEA-COMP:11367"/>
        <dbReference type="Rhea" id="RHEA-COMP:11368"/>
        <dbReference type="ChEBI" id="CHEBI:29950"/>
        <dbReference type="ChEBI" id="CHEBI:82612"/>
        <dbReference type="ChEBI" id="CHEBI:85445"/>
        <dbReference type="ChEBI" id="CHEBI:85448"/>
        <dbReference type="EC" id="2.1.1.63"/>
    </reaction>
</comment>
<keyword evidence="13" id="KW-1185">Reference proteome</keyword>
<protein>
    <recommendedName>
        <fullName evidence="9">Methylated-DNA--protein-cysteine methyltransferase</fullName>
        <ecNumber evidence="9">2.1.1.63</ecNumber>
    </recommendedName>
    <alternativeName>
        <fullName evidence="9">6-O-methylguanine-DNA methyltransferase</fullName>
        <shortName evidence="9">MGMT</shortName>
    </alternativeName>
    <alternativeName>
        <fullName evidence="9">O-6-methylguanine-DNA-alkyltransferase</fullName>
    </alternativeName>
</protein>
<dbReference type="InterPro" id="IPR036631">
    <property type="entry name" value="MGMT_N_sf"/>
</dbReference>
<comment type="subcellular location">
    <subcellularLocation>
        <location evidence="9">Cytoplasm</location>
    </subcellularLocation>
</comment>